<protein>
    <submittedName>
        <fullName evidence="14">Zn-dependent protease</fullName>
        <ecNumber evidence="14">3.4.24.-</ecNumber>
    </submittedName>
</protein>
<dbReference type="GO" id="GO:0006508">
    <property type="term" value="P:proteolysis"/>
    <property type="evidence" value="ECO:0007669"/>
    <property type="project" value="UniProtKB-KW"/>
</dbReference>
<evidence type="ECO:0000256" key="4">
    <source>
        <dbReference type="ARBA" id="ARBA00022670"/>
    </source>
</evidence>
<feature type="transmembrane region" description="Helical" evidence="12">
    <location>
        <begin position="161"/>
        <end position="182"/>
    </location>
</feature>
<evidence type="ECO:0000256" key="6">
    <source>
        <dbReference type="ARBA" id="ARBA00022723"/>
    </source>
</evidence>
<dbReference type="PANTHER" id="PTHR39188:SF3">
    <property type="entry name" value="STAGE IV SPORULATION PROTEIN FB"/>
    <property type="match status" value="1"/>
</dbReference>
<dbReference type="InterPro" id="IPR008915">
    <property type="entry name" value="Peptidase_M50"/>
</dbReference>
<evidence type="ECO:0000256" key="3">
    <source>
        <dbReference type="ARBA" id="ARBA00007931"/>
    </source>
</evidence>
<keyword evidence="5 12" id="KW-0812">Transmembrane</keyword>
<keyword evidence="4 14" id="KW-0645">Protease</keyword>
<evidence type="ECO:0000256" key="5">
    <source>
        <dbReference type="ARBA" id="ARBA00022692"/>
    </source>
</evidence>
<evidence type="ECO:0000256" key="11">
    <source>
        <dbReference type="ARBA" id="ARBA00023136"/>
    </source>
</evidence>
<dbReference type="GO" id="GO:0016020">
    <property type="term" value="C:membrane"/>
    <property type="evidence" value="ECO:0007669"/>
    <property type="project" value="UniProtKB-SubCell"/>
</dbReference>
<keyword evidence="15" id="KW-1185">Reference proteome</keyword>
<feature type="transmembrane region" description="Helical" evidence="12">
    <location>
        <begin position="117"/>
        <end position="140"/>
    </location>
</feature>
<dbReference type="EMBL" id="AORV01000003">
    <property type="protein sequence ID" value="EMS74164.1"/>
    <property type="molecule type" value="Genomic_DNA"/>
</dbReference>
<comment type="caution">
    <text evidence="14">The sequence shown here is derived from an EMBL/GenBank/DDBJ whole genome shotgun (WGS) entry which is preliminary data.</text>
</comment>
<evidence type="ECO:0000313" key="14">
    <source>
        <dbReference type="EMBL" id="EMS74164.1"/>
    </source>
</evidence>
<evidence type="ECO:0000256" key="1">
    <source>
        <dbReference type="ARBA" id="ARBA00001947"/>
    </source>
</evidence>
<feature type="domain" description="Peptidase M50" evidence="13">
    <location>
        <begin position="115"/>
        <end position="164"/>
    </location>
</feature>
<dbReference type="Proteomes" id="UP000014155">
    <property type="component" value="Unassembled WGS sequence"/>
</dbReference>
<proteinExistence type="inferred from homology"/>
<evidence type="ECO:0000256" key="8">
    <source>
        <dbReference type="ARBA" id="ARBA00022833"/>
    </source>
</evidence>
<keyword evidence="10" id="KW-0482">Metalloprotease</keyword>
<feature type="transmembrane region" description="Helical" evidence="12">
    <location>
        <begin position="88"/>
        <end position="111"/>
    </location>
</feature>
<comment type="similarity">
    <text evidence="3">Belongs to the peptidase M50B family.</text>
</comment>
<dbReference type="GO" id="GO:0046872">
    <property type="term" value="F:metal ion binding"/>
    <property type="evidence" value="ECO:0007669"/>
    <property type="project" value="UniProtKB-KW"/>
</dbReference>
<evidence type="ECO:0000313" key="15">
    <source>
        <dbReference type="Proteomes" id="UP000014155"/>
    </source>
</evidence>
<name>S0FYF8_RUMCE</name>
<comment type="subcellular location">
    <subcellularLocation>
        <location evidence="2">Membrane</location>
        <topology evidence="2">Multi-pass membrane protein</topology>
    </subcellularLocation>
</comment>
<keyword evidence="7 14" id="KW-0378">Hydrolase</keyword>
<comment type="cofactor">
    <cofactor evidence="1">
        <name>Zn(2+)</name>
        <dbReference type="ChEBI" id="CHEBI:29105"/>
    </cofactor>
</comment>
<dbReference type="PANTHER" id="PTHR39188">
    <property type="entry name" value="MEMBRANE-ASSOCIATED ZINC METALLOPROTEASE M50B"/>
    <property type="match status" value="1"/>
</dbReference>
<accession>S0FYF8</accession>
<keyword evidence="9 12" id="KW-1133">Transmembrane helix</keyword>
<evidence type="ECO:0000256" key="7">
    <source>
        <dbReference type="ARBA" id="ARBA00022801"/>
    </source>
</evidence>
<dbReference type="PATRIC" id="fig|1195236.3.peg.98"/>
<evidence type="ECO:0000256" key="10">
    <source>
        <dbReference type="ARBA" id="ARBA00023049"/>
    </source>
</evidence>
<feature type="domain" description="Peptidase M50" evidence="13">
    <location>
        <begin position="42"/>
        <end position="110"/>
    </location>
</feature>
<keyword evidence="8" id="KW-0862">Zinc</keyword>
<reference evidence="14 15" key="1">
    <citation type="journal article" date="2013" name="Genome Announc.">
        <title>Draft Genome Sequence of the Cellulolytic, Mesophilic, Anaerobic Bacterium Clostridium termitidis Strain CT1112 (DSM 5398).</title>
        <authorList>
            <person name="Lal S."/>
            <person name="Ramachandran U."/>
            <person name="Zhang X."/>
            <person name="Munir R."/>
            <person name="Sparling R."/>
            <person name="Levin D.B."/>
        </authorList>
    </citation>
    <scope>NUCLEOTIDE SEQUENCE [LARGE SCALE GENOMIC DNA]</scope>
    <source>
        <strain evidence="14 15">CT1112</strain>
    </source>
</reference>
<dbReference type="eggNOG" id="COG1994">
    <property type="taxonomic scope" value="Bacteria"/>
</dbReference>
<dbReference type="STRING" id="1195236.CTER_0633"/>
<keyword evidence="11 12" id="KW-0472">Membrane</keyword>
<dbReference type="GO" id="GO:0008237">
    <property type="term" value="F:metallopeptidase activity"/>
    <property type="evidence" value="ECO:0007669"/>
    <property type="project" value="UniProtKB-KW"/>
</dbReference>
<dbReference type="EC" id="3.4.24.-" evidence="14"/>
<organism evidence="14 15">
    <name type="scientific">Ruminiclostridium cellobioparum subsp. termitidis CT1112</name>
    <dbReference type="NCBI Taxonomy" id="1195236"/>
    <lineage>
        <taxon>Bacteria</taxon>
        <taxon>Bacillati</taxon>
        <taxon>Bacillota</taxon>
        <taxon>Clostridia</taxon>
        <taxon>Eubacteriales</taxon>
        <taxon>Oscillospiraceae</taxon>
        <taxon>Ruminiclostridium</taxon>
    </lineage>
</organism>
<evidence type="ECO:0000259" key="13">
    <source>
        <dbReference type="Pfam" id="PF02163"/>
    </source>
</evidence>
<keyword evidence="6" id="KW-0479">Metal-binding</keyword>
<feature type="transmembrane region" description="Helical" evidence="12">
    <location>
        <begin position="12"/>
        <end position="32"/>
    </location>
</feature>
<dbReference type="Pfam" id="PF02163">
    <property type="entry name" value="Peptidase_M50"/>
    <property type="match status" value="2"/>
</dbReference>
<dbReference type="AlphaFoldDB" id="S0FYF8"/>
<evidence type="ECO:0000256" key="2">
    <source>
        <dbReference type="ARBA" id="ARBA00004141"/>
    </source>
</evidence>
<evidence type="ECO:0000256" key="9">
    <source>
        <dbReference type="ARBA" id="ARBA00022989"/>
    </source>
</evidence>
<evidence type="ECO:0000256" key="12">
    <source>
        <dbReference type="SAM" id="Phobius"/>
    </source>
</evidence>
<sequence>MKAVFSVHKNIGSIKVSVNIFILFFVAAAILAGALPEYLLTLLFIFVHEAGHITAAVLSRATVHSIRLLPVGFNAGIDDGICSRGQRILIFASGPCVSFLLAVLAAILMHFNVTNSLVGLGIYANLYLGIFNLLPVLPLDGGRIAMELLAAKFGVFRTGKVLQLFSFLISVGIVLAGIAVFIDNRRNVSLVIIGLYILMCAKTNREETAFMNIKSLLFRKSRVIRKGIYPAREIVVLKHVKLTEVIKACDYVDRFHIVNVLDDDLKVIKVMTEQELIEAIIRNTPDTTFDNLVHMEYNVPNDIN</sequence>
<gene>
    <name evidence="14" type="ORF">CTER_0633</name>
</gene>